<keyword evidence="1" id="KW-1133">Transmembrane helix</keyword>
<protein>
    <submittedName>
        <fullName evidence="2">Variant erythrocyte surface antigen-1 family protein</fullName>
    </submittedName>
</protein>
<keyword evidence="1" id="KW-0812">Transmembrane</keyword>
<reference evidence="2 3" key="1">
    <citation type="submission" date="2021-06" db="EMBL/GenBank/DDBJ databases">
        <title>Genome sequence of Babesia caballi.</title>
        <authorList>
            <person name="Yamagishi J."/>
            <person name="Kidaka T."/>
            <person name="Ochi A."/>
        </authorList>
    </citation>
    <scope>NUCLEOTIDE SEQUENCE [LARGE SCALE GENOMIC DNA]</scope>
    <source>
        <strain evidence="2">USDA-D6B2</strain>
    </source>
</reference>
<proteinExistence type="predicted"/>
<dbReference type="AlphaFoldDB" id="A0AAV4LXT1"/>
<dbReference type="GeneID" id="94196045"/>
<organism evidence="2 3">
    <name type="scientific">Babesia caballi</name>
    <dbReference type="NCBI Taxonomy" id="5871"/>
    <lineage>
        <taxon>Eukaryota</taxon>
        <taxon>Sar</taxon>
        <taxon>Alveolata</taxon>
        <taxon>Apicomplexa</taxon>
        <taxon>Aconoidasida</taxon>
        <taxon>Piroplasmida</taxon>
        <taxon>Babesiidae</taxon>
        <taxon>Babesia</taxon>
    </lineage>
</organism>
<evidence type="ECO:0000313" key="2">
    <source>
        <dbReference type="EMBL" id="GIX64564.1"/>
    </source>
</evidence>
<comment type="caution">
    <text evidence="2">The sequence shown here is derived from an EMBL/GenBank/DDBJ whole genome shotgun (WGS) entry which is preliminary data.</text>
</comment>
<dbReference type="RefSeq" id="XP_067716633.1">
    <property type="nucleotide sequence ID" value="XM_067860532.1"/>
</dbReference>
<evidence type="ECO:0000313" key="3">
    <source>
        <dbReference type="Proteomes" id="UP001497744"/>
    </source>
</evidence>
<accession>A0AAV4LXT1</accession>
<gene>
    <name evidence="2" type="ORF">BcabD6B2_39990</name>
</gene>
<keyword evidence="3" id="KW-1185">Reference proteome</keyword>
<evidence type="ECO:0000256" key="1">
    <source>
        <dbReference type="SAM" id="Phobius"/>
    </source>
</evidence>
<dbReference type="Proteomes" id="UP001497744">
    <property type="component" value="Unassembled WGS sequence"/>
</dbReference>
<keyword evidence="1" id="KW-0472">Membrane</keyword>
<feature type="transmembrane region" description="Helical" evidence="1">
    <location>
        <begin position="157"/>
        <end position="180"/>
    </location>
</feature>
<dbReference type="EMBL" id="BPLF01000003">
    <property type="protein sequence ID" value="GIX64564.1"/>
    <property type="molecule type" value="Genomic_DNA"/>
</dbReference>
<name>A0AAV4LXT1_BABCB</name>
<sequence>MDLAIMNTTATTEFELTDKPRSLKGAIDWVLRVTGKDGQDETGGGRSHIKELAKGIKGLLNNSNRDRNDNDVISPYREAFVGWLKLDEESGKGIIDALASGLAYFVGYDENGNVTGHGIGAVPTNNKNKPWSPRTGDTNKGYALTYSKDATWESTKVSTYISIFLEVIIVIILGLTHLYWQCRDGGEWRGKRLDGEGDKGDDLKEYLLGAGFPLVQLSTESTVPERLYTYLQGLDPKKYTTTKTHHTGNSIHSRLNSAFTELQEVSRDATSYDDLLKRLKSETEADTDFLKCIGSKDCQYKIDQLSVDKPNVEGLKNQAINLTSRDHPLTKLCRIAYAYLAATKADFKSTESGRTLSNALGGVVAVAGLGAAAYTAHVSGVISALAALVA</sequence>